<protein>
    <submittedName>
        <fullName evidence="1">Uncharacterized protein</fullName>
    </submittedName>
</protein>
<comment type="caution">
    <text evidence="1">The sequence shown here is derived from an EMBL/GenBank/DDBJ whole genome shotgun (WGS) entry which is preliminary data.</text>
</comment>
<gene>
    <name evidence="1" type="ORF">C4K68_22655</name>
</gene>
<reference evidence="1 2" key="1">
    <citation type="submission" date="2018-02" db="EMBL/GenBank/DDBJ databases">
        <title>novel marine gammaproteobacteria from coastal saline agro ecosystem.</title>
        <authorList>
            <person name="Krishnan R."/>
            <person name="Ramesh Kumar N."/>
        </authorList>
    </citation>
    <scope>NUCLEOTIDE SEQUENCE [LARGE SCALE GENOMIC DNA]</scope>
    <source>
        <strain evidence="1 2">228</strain>
    </source>
</reference>
<accession>A0A2S5KKI7</accession>
<proteinExistence type="predicted"/>
<dbReference type="EMBL" id="PRLP01000112">
    <property type="protein sequence ID" value="PPC75029.1"/>
    <property type="molecule type" value="Genomic_DNA"/>
</dbReference>
<dbReference type="AlphaFoldDB" id="A0A2S5KKI7"/>
<organism evidence="1 2">
    <name type="scientific">Proteobacteria bacterium 228</name>
    <dbReference type="NCBI Taxonomy" id="2083153"/>
    <lineage>
        <taxon>Bacteria</taxon>
        <taxon>Pseudomonadati</taxon>
        <taxon>Pseudomonadota</taxon>
    </lineage>
</organism>
<evidence type="ECO:0000313" key="1">
    <source>
        <dbReference type="EMBL" id="PPC75029.1"/>
    </source>
</evidence>
<name>A0A2S5KKI7_9PROT</name>
<dbReference type="Proteomes" id="UP000238196">
    <property type="component" value="Unassembled WGS sequence"/>
</dbReference>
<dbReference type="OrthoDB" id="6310789at2"/>
<evidence type="ECO:0000313" key="2">
    <source>
        <dbReference type="Proteomes" id="UP000238196"/>
    </source>
</evidence>
<sequence>MKAIDMFANVARQAMVDGHVQRYGGILLTRGVGGVSRFNPTVVWVDAALEVIEAAGSYFRYCAAREVTEQLREYNRVLETTLAQELKMGQLELKALGMERKGRLAHIERSLEATRCHIQFSQKKVRKQLNLLRQMQALLQQERLQSGSFQELIGLQVCLDSCIDATLTLLLSPTGEYS</sequence>